<dbReference type="AlphaFoldDB" id="A0A934HLU4"/>
<organism evidence="2 3">
    <name type="scientific">Pontibaca salina</name>
    <dbReference type="NCBI Taxonomy" id="2795731"/>
    <lineage>
        <taxon>Bacteria</taxon>
        <taxon>Pseudomonadati</taxon>
        <taxon>Pseudomonadota</taxon>
        <taxon>Alphaproteobacteria</taxon>
        <taxon>Rhodobacterales</taxon>
        <taxon>Roseobacteraceae</taxon>
        <taxon>Pontibaca</taxon>
    </lineage>
</organism>
<feature type="domain" description="UspA" evidence="1">
    <location>
        <begin position="19"/>
        <end position="131"/>
    </location>
</feature>
<accession>A0A934HLU4</accession>
<evidence type="ECO:0000259" key="1">
    <source>
        <dbReference type="Pfam" id="PF00582"/>
    </source>
</evidence>
<keyword evidence="3" id="KW-1185">Reference proteome</keyword>
<sequence>MIRNLFRRSRKTDNGEPVRHILIASEGRRISNDVIDLAVDMLHDHGGHATVLTVARLWGTSFGLPNPGLRPSKREMDEQKDNMFQALDRLNAAGIEAGGHIVTTRHPLKSIRKQALEKNCDAIIMGADRRQPWFLRNFMWSQEPYRIRARVPLPVYLVCPAATPSGSAPRRRRPRRISVAKQ</sequence>
<name>A0A934HLU4_9RHOB</name>
<evidence type="ECO:0000313" key="2">
    <source>
        <dbReference type="EMBL" id="MBI6630589.1"/>
    </source>
</evidence>
<dbReference type="Proteomes" id="UP000613255">
    <property type="component" value="Unassembled WGS sequence"/>
</dbReference>
<dbReference type="RefSeq" id="WP_198686614.1">
    <property type="nucleotide sequence ID" value="NZ_JAEIJD010000011.1"/>
</dbReference>
<proteinExistence type="predicted"/>
<reference evidence="2" key="1">
    <citation type="submission" date="2020-12" db="EMBL/GenBank/DDBJ databases">
        <title>Pontibaca salina gen. nov., sp. nov., isolated from marine sediment.</title>
        <authorList>
            <person name="Bo J."/>
            <person name="Wang S."/>
            <person name="Song X."/>
            <person name="Du Z."/>
        </authorList>
    </citation>
    <scope>NUCLEOTIDE SEQUENCE</scope>
    <source>
        <strain evidence="2">S1109L</strain>
    </source>
</reference>
<dbReference type="Pfam" id="PF00582">
    <property type="entry name" value="Usp"/>
    <property type="match status" value="1"/>
</dbReference>
<dbReference type="EMBL" id="JAEIJD010000011">
    <property type="protein sequence ID" value="MBI6630589.1"/>
    <property type="molecule type" value="Genomic_DNA"/>
</dbReference>
<dbReference type="InterPro" id="IPR006016">
    <property type="entry name" value="UspA"/>
</dbReference>
<dbReference type="SUPFAM" id="SSF52402">
    <property type="entry name" value="Adenine nucleotide alpha hydrolases-like"/>
    <property type="match status" value="1"/>
</dbReference>
<dbReference type="Gene3D" id="3.40.50.620">
    <property type="entry name" value="HUPs"/>
    <property type="match status" value="1"/>
</dbReference>
<protein>
    <submittedName>
        <fullName evidence="2">Universal stress protein</fullName>
    </submittedName>
</protein>
<gene>
    <name evidence="2" type="ORF">JAO82_11950</name>
</gene>
<dbReference type="CDD" id="cd00293">
    <property type="entry name" value="USP-like"/>
    <property type="match status" value="1"/>
</dbReference>
<comment type="caution">
    <text evidence="2">The sequence shown here is derived from an EMBL/GenBank/DDBJ whole genome shotgun (WGS) entry which is preliminary data.</text>
</comment>
<dbReference type="InterPro" id="IPR014729">
    <property type="entry name" value="Rossmann-like_a/b/a_fold"/>
</dbReference>
<evidence type="ECO:0000313" key="3">
    <source>
        <dbReference type="Proteomes" id="UP000613255"/>
    </source>
</evidence>